<dbReference type="Pfam" id="PF01925">
    <property type="entry name" value="TauE"/>
    <property type="match status" value="1"/>
</dbReference>
<evidence type="ECO:0000256" key="6">
    <source>
        <dbReference type="RuleBase" id="RU363041"/>
    </source>
</evidence>
<dbReference type="InterPro" id="IPR051598">
    <property type="entry name" value="TSUP/Inactive_protease-like"/>
</dbReference>
<dbReference type="RefSeq" id="WP_020074287.1">
    <property type="nucleotide sequence ID" value="NZ_JBKWRC010000005.1"/>
</dbReference>
<feature type="compositionally biased region" description="Basic and acidic residues" evidence="7">
    <location>
        <begin position="120"/>
        <end position="141"/>
    </location>
</feature>
<dbReference type="InterPro" id="IPR002781">
    <property type="entry name" value="TM_pro_TauE-like"/>
</dbReference>
<protein>
    <recommendedName>
        <fullName evidence="6">Probable membrane transporter protein</fullName>
    </recommendedName>
</protein>
<feature type="transmembrane region" description="Helical" evidence="6">
    <location>
        <begin position="7"/>
        <end position="35"/>
    </location>
</feature>
<dbReference type="AlphaFoldDB" id="A0A928KQA6"/>
<comment type="subcellular location">
    <subcellularLocation>
        <location evidence="6">Cell membrane</location>
        <topology evidence="6">Multi-pass membrane protein</topology>
    </subcellularLocation>
    <subcellularLocation>
        <location evidence="1">Membrane</location>
        <topology evidence="1">Multi-pass membrane protein</topology>
    </subcellularLocation>
</comment>
<feature type="transmembrane region" description="Helical" evidence="6">
    <location>
        <begin position="73"/>
        <end position="91"/>
    </location>
</feature>
<accession>A0A928KQA6</accession>
<keyword evidence="3 6" id="KW-0812">Transmembrane</keyword>
<name>A0A928KQA6_9FIRM</name>
<dbReference type="PANTHER" id="PTHR43701">
    <property type="entry name" value="MEMBRANE TRANSPORTER PROTEIN MJ0441-RELATED"/>
    <property type="match status" value="1"/>
</dbReference>
<dbReference type="Proteomes" id="UP000754750">
    <property type="component" value="Unassembled WGS sequence"/>
</dbReference>
<evidence type="ECO:0000256" key="3">
    <source>
        <dbReference type="ARBA" id="ARBA00022692"/>
    </source>
</evidence>
<keyword evidence="6" id="KW-1003">Cell membrane</keyword>
<dbReference type="GO" id="GO:0005886">
    <property type="term" value="C:plasma membrane"/>
    <property type="evidence" value="ECO:0007669"/>
    <property type="project" value="UniProtKB-SubCell"/>
</dbReference>
<evidence type="ECO:0000256" key="1">
    <source>
        <dbReference type="ARBA" id="ARBA00004141"/>
    </source>
</evidence>
<organism evidence="8 9">
    <name type="scientific">Faecalispora sporosphaeroides</name>
    <dbReference type="NCBI Taxonomy" id="1549"/>
    <lineage>
        <taxon>Bacteria</taxon>
        <taxon>Bacillati</taxon>
        <taxon>Bacillota</taxon>
        <taxon>Clostridia</taxon>
        <taxon>Eubacteriales</taxon>
        <taxon>Oscillospiraceae</taxon>
        <taxon>Faecalispora</taxon>
    </lineage>
</organism>
<keyword evidence="4 6" id="KW-1133">Transmembrane helix</keyword>
<evidence type="ECO:0000256" key="2">
    <source>
        <dbReference type="ARBA" id="ARBA00009142"/>
    </source>
</evidence>
<feature type="transmembrane region" description="Helical" evidence="6">
    <location>
        <begin position="41"/>
        <end position="61"/>
    </location>
</feature>
<dbReference type="PANTHER" id="PTHR43701:SF2">
    <property type="entry name" value="MEMBRANE TRANSPORTER PROTEIN YJNA-RELATED"/>
    <property type="match status" value="1"/>
</dbReference>
<gene>
    <name evidence="8" type="ORF">E7512_03345</name>
</gene>
<proteinExistence type="inferred from homology"/>
<reference evidence="8" key="1">
    <citation type="submission" date="2019-04" db="EMBL/GenBank/DDBJ databases">
        <title>Evolution of Biomass-Degrading Anaerobic Consortia Revealed by Metagenomics.</title>
        <authorList>
            <person name="Peng X."/>
        </authorList>
    </citation>
    <scope>NUCLEOTIDE SEQUENCE</scope>
    <source>
        <strain evidence="8">SIG551</strain>
    </source>
</reference>
<feature type="region of interest" description="Disordered" evidence="7">
    <location>
        <begin position="119"/>
        <end position="141"/>
    </location>
</feature>
<evidence type="ECO:0000256" key="4">
    <source>
        <dbReference type="ARBA" id="ARBA00022989"/>
    </source>
</evidence>
<dbReference type="EMBL" id="SVNY01000001">
    <property type="protein sequence ID" value="MBE6832610.1"/>
    <property type="molecule type" value="Genomic_DNA"/>
</dbReference>
<comment type="similarity">
    <text evidence="2 6">Belongs to the 4-toluene sulfonate uptake permease (TSUP) (TC 2.A.102) family.</text>
</comment>
<evidence type="ECO:0000256" key="5">
    <source>
        <dbReference type="ARBA" id="ARBA00023136"/>
    </source>
</evidence>
<evidence type="ECO:0000313" key="8">
    <source>
        <dbReference type="EMBL" id="MBE6832610.1"/>
    </source>
</evidence>
<evidence type="ECO:0000313" key="9">
    <source>
        <dbReference type="Proteomes" id="UP000754750"/>
    </source>
</evidence>
<sequence>MEWIWMALAGLLSGILGSMGMGGGGVLIIYLTLIAGLDQRAAQGINLILFIPCAVLALFCYVRKGLIDFRTALSAAAAGLVGALGGVYLSGWLDVVWLRRIFGVMLLFIGVRELFAKNPPPREEKKKEEEKEKCGNHRAEK</sequence>
<evidence type="ECO:0000256" key="7">
    <source>
        <dbReference type="SAM" id="MobiDB-lite"/>
    </source>
</evidence>
<comment type="caution">
    <text evidence="8">The sequence shown here is derived from an EMBL/GenBank/DDBJ whole genome shotgun (WGS) entry which is preliminary data.</text>
</comment>
<keyword evidence="5 6" id="KW-0472">Membrane</keyword>